<dbReference type="GO" id="GO:0046872">
    <property type="term" value="F:metal ion binding"/>
    <property type="evidence" value="ECO:0007669"/>
    <property type="project" value="InterPro"/>
</dbReference>
<reference evidence="3" key="1">
    <citation type="submission" date="2019-04" db="EMBL/GenBank/DDBJ databases">
        <title>Evolution of Biomass-Degrading Anaerobic Consortia Revealed by Metagenomics.</title>
        <authorList>
            <person name="Peng X."/>
        </authorList>
    </citation>
    <scope>NUCLEOTIDE SEQUENCE</scope>
    <source>
        <strain evidence="3">SIG14</strain>
    </source>
</reference>
<proteinExistence type="predicted"/>
<dbReference type="Gene3D" id="3.30.470.20">
    <property type="entry name" value="ATP-grasp fold, B domain"/>
    <property type="match status" value="1"/>
</dbReference>
<dbReference type="InterPro" id="IPR003806">
    <property type="entry name" value="ATP-grasp_PylC-type"/>
</dbReference>
<evidence type="ECO:0000259" key="2">
    <source>
        <dbReference type="PROSITE" id="PS50975"/>
    </source>
</evidence>
<evidence type="ECO:0000256" key="1">
    <source>
        <dbReference type="PROSITE-ProRule" id="PRU00409"/>
    </source>
</evidence>
<dbReference type="PIRSF" id="PIRSF016817">
    <property type="entry name" value="UCP016817_carboligase"/>
    <property type="match status" value="1"/>
</dbReference>
<dbReference type="Proteomes" id="UP000732619">
    <property type="component" value="Unassembled WGS sequence"/>
</dbReference>
<dbReference type="SUPFAM" id="SSF56059">
    <property type="entry name" value="Glutathione synthetase ATP-binding domain-like"/>
    <property type="match status" value="1"/>
</dbReference>
<dbReference type="GO" id="GO:0005524">
    <property type="term" value="F:ATP binding"/>
    <property type="evidence" value="ECO:0007669"/>
    <property type="project" value="UniProtKB-UniRule"/>
</dbReference>
<keyword evidence="1" id="KW-0067">ATP-binding</keyword>
<dbReference type="InterPro" id="IPR011761">
    <property type="entry name" value="ATP-grasp"/>
</dbReference>
<organism evidence="3 4">
    <name type="scientific">Methanobrevibacter olleyae</name>
    <dbReference type="NCBI Taxonomy" id="294671"/>
    <lineage>
        <taxon>Archaea</taxon>
        <taxon>Methanobacteriati</taxon>
        <taxon>Methanobacteriota</taxon>
        <taxon>Methanomada group</taxon>
        <taxon>Methanobacteria</taxon>
        <taxon>Methanobacteriales</taxon>
        <taxon>Methanobacteriaceae</taxon>
        <taxon>Methanobrevibacter</taxon>
    </lineage>
</organism>
<accession>A0A8T3VUB4</accession>
<gene>
    <name evidence="3" type="ORF">E7Z75_07060</name>
</gene>
<dbReference type="InterPro" id="IPR016677">
    <property type="entry name" value="UCP016817_carboligase"/>
</dbReference>
<sequence length="411" mass="47273">MENLLLMGIDTRPMVNSALKLDYKTFSISYFKTLDFKVPYREKHVLNQESVISCGRFEENYSPEKLLELSKDFLFQNDGEDEIDKIVLTTGINASNFSGEFKKFRKIVRGNKNTESVENKFKFYNKLKNKFNVPLTFQPSDIWELNEILQQYSNNQFILKPLQGSGGLGILLLNNGTYDKLKQVNEICENISLENYILQEYIEGTNVSSSVLSSHDDRKNLINSRLITEHDLGNDSYEYSGNILPLDENSFKMFNYYRTEINADELNDEMKDTSEDLIKEFNLIGSNGVDYILDKDGNLKVIEINPRFQGTYELLENSLGINLLDAHIKACEGEIIDIPKPNQYSIKKIIYARKQVDIGYLNIPNVFDIPYEGVKIEKDQPLVTIISSNKDLKTAIDDAEIAEEEVYKNIE</sequence>
<evidence type="ECO:0000313" key="3">
    <source>
        <dbReference type="EMBL" id="MBE6512881.1"/>
    </source>
</evidence>
<dbReference type="PROSITE" id="PS50975">
    <property type="entry name" value="ATP_GRASP"/>
    <property type="match status" value="1"/>
</dbReference>
<dbReference type="EMBL" id="SUTG01000035">
    <property type="protein sequence ID" value="MBE6512881.1"/>
    <property type="molecule type" value="Genomic_DNA"/>
</dbReference>
<feature type="domain" description="ATP-grasp" evidence="2">
    <location>
        <begin position="123"/>
        <end position="332"/>
    </location>
</feature>
<keyword evidence="1" id="KW-0547">Nucleotide-binding</keyword>
<dbReference type="Pfam" id="PF02655">
    <property type="entry name" value="ATP-grasp_3"/>
    <property type="match status" value="1"/>
</dbReference>
<evidence type="ECO:0000313" key="4">
    <source>
        <dbReference type="Proteomes" id="UP000732619"/>
    </source>
</evidence>
<name>A0A8T3VUB4_METOL</name>
<protein>
    <submittedName>
        <fullName evidence="3">ATP-grasp domain-containing protein</fullName>
    </submittedName>
</protein>
<comment type="caution">
    <text evidence="3">The sequence shown here is derived from an EMBL/GenBank/DDBJ whole genome shotgun (WGS) entry which is preliminary data.</text>
</comment>
<dbReference type="AlphaFoldDB" id="A0A8T3VUB4"/>